<dbReference type="InterPro" id="IPR005135">
    <property type="entry name" value="Endo/exonuclease/phosphatase"/>
</dbReference>
<reference evidence="2" key="1">
    <citation type="journal article" date="2023" name="Insect Mol. Biol.">
        <title>Genome sequencing provides insights into the evolution of gene families encoding plant cell wall-degrading enzymes in longhorned beetles.</title>
        <authorList>
            <person name="Shin N.R."/>
            <person name="Okamura Y."/>
            <person name="Kirsch R."/>
            <person name="Pauchet Y."/>
        </authorList>
    </citation>
    <scope>NUCLEOTIDE SEQUENCE</scope>
    <source>
        <strain evidence="2">MMC_N1</strain>
    </source>
</reference>
<evidence type="ECO:0000313" key="2">
    <source>
        <dbReference type="EMBL" id="KAJ8979871.1"/>
    </source>
</evidence>
<organism evidence="2 3">
    <name type="scientific">Molorchus minor</name>
    <dbReference type="NCBI Taxonomy" id="1323400"/>
    <lineage>
        <taxon>Eukaryota</taxon>
        <taxon>Metazoa</taxon>
        <taxon>Ecdysozoa</taxon>
        <taxon>Arthropoda</taxon>
        <taxon>Hexapoda</taxon>
        <taxon>Insecta</taxon>
        <taxon>Pterygota</taxon>
        <taxon>Neoptera</taxon>
        <taxon>Endopterygota</taxon>
        <taxon>Coleoptera</taxon>
        <taxon>Polyphaga</taxon>
        <taxon>Cucujiformia</taxon>
        <taxon>Chrysomeloidea</taxon>
        <taxon>Cerambycidae</taxon>
        <taxon>Lamiinae</taxon>
        <taxon>Monochamini</taxon>
        <taxon>Molorchus</taxon>
    </lineage>
</organism>
<comment type="caution">
    <text evidence="2">The sequence shown here is derived from an EMBL/GenBank/DDBJ whole genome shotgun (WGS) entry which is preliminary data.</text>
</comment>
<sequence>MEFTVYYQNARGLRTKTQNFFTSSVSSAADIICVTETWLNNGVHDDELFDLDTFQVFRRDRDITSSAKQDGGGILIAVRKRFATQMCKAWFSQGICEDMWVSVFLTSKVKVNVCCVYVPPYASEENLTAHLNNVSRIVDQHPNEYFFIVGDYNAPKLTWNFNRQKNCFVVSDISDPFGESLADTYNFLLLNQFNGILNSRDLVFSNIIGVNVTACDLPFVPEDPYHKSLIIEINLTDELNLKGKASYRSYKFHLANYDNINTELSNMNWENLFHGLNTNESVSVFYTQLQQTIARNVPLKTVNNKYPNWFSRNTKNLIKEKYKLHKRWKKYKNDLDYIAFSNLRKLVKIAIKTDYREYIIHTENNIKDNTKCFWSFIANKHKSKSIPTSVSYDNNISCTDKDIANAFLSYFGSVYEPSSTPSNIELTEEACMSLNIQFISTSQIENHLNKLGIIIKPKNTEQPNVQTKCDLMSNLNPVELDINVAKVKNISNGGLLVRCADSNNANKFRSLAKEKLSANYDIREARKGNFKLKIVGMIEQYTDEQILTFLKHQNDTFSHNSECKVVKIWPTKKNNRIFQALLEVDAETYCNVLHQANLFVNYDACTVYDAIDVKICYKCCGFNHFEKTCTSRSFVCPKCSLAHNIKDCPNDSTPRCINCANAKLPDANHFVWDSEKCIVYKKKLNHYKGTLFGPK</sequence>
<dbReference type="PANTHER" id="PTHR33395">
    <property type="entry name" value="TRANSCRIPTASE, PUTATIVE-RELATED-RELATED"/>
    <property type="match status" value="1"/>
</dbReference>
<evidence type="ECO:0000313" key="3">
    <source>
        <dbReference type="Proteomes" id="UP001162164"/>
    </source>
</evidence>
<dbReference type="Gene3D" id="3.60.10.10">
    <property type="entry name" value="Endonuclease/exonuclease/phosphatase"/>
    <property type="match status" value="1"/>
</dbReference>
<proteinExistence type="predicted"/>
<accession>A0ABQ9JPR0</accession>
<dbReference type="Proteomes" id="UP001162164">
    <property type="component" value="Unassembled WGS sequence"/>
</dbReference>
<keyword evidence="3" id="KW-1185">Reference proteome</keyword>
<dbReference type="SUPFAM" id="SSF56219">
    <property type="entry name" value="DNase I-like"/>
    <property type="match status" value="1"/>
</dbReference>
<dbReference type="EMBL" id="JAPWTJ010000307">
    <property type="protein sequence ID" value="KAJ8979871.1"/>
    <property type="molecule type" value="Genomic_DNA"/>
</dbReference>
<feature type="domain" description="Endonuclease/exonuclease/phosphatase" evidence="1">
    <location>
        <begin position="28"/>
        <end position="176"/>
    </location>
</feature>
<dbReference type="PANTHER" id="PTHR33395:SF22">
    <property type="entry name" value="REVERSE TRANSCRIPTASE DOMAIN-CONTAINING PROTEIN"/>
    <property type="match status" value="1"/>
</dbReference>
<name>A0ABQ9JPR0_9CUCU</name>
<dbReference type="Pfam" id="PF03372">
    <property type="entry name" value="Exo_endo_phos"/>
    <property type="match status" value="1"/>
</dbReference>
<evidence type="ECO:0000259" key="1">
    <source>
        <dbReference type="Pfam" id="PF03372"/>
    </source>
</evidence>
<gene>
    <name evidence="2" type="ORF">NQ317_016056</name>
</gene>
<dbReference type="InterPro" id="IPR036691">
    <property type="entry name" value="Endo/exonu/phosph_ase_sf"/>
</dbReference>
<protein>
    <recommendedName>
        <fullName evidence="1">Endonuclease/exonuclease/phosphatase domain-containing protein</fullName>
    </recommendedName>
</protein>